<evidence type="ECO:0000256" key="2">
    <source>
        <dbReference type="ARBA" id="ARBA00022785"/>
    </source>
</evidence>
<feature type="region of interest" description="Disordered" evidence="6">
    <location>
        <begin position="1"/>
        <end position="39"/>
    </location>
</feature>
<comment type="pathway">
    <text evidence="5">tRNA modification; tRNA-queuosine biosynthesis.</text>
</comment>
<evidence type="ECO:0000256" key="3">
    <source>
        <dbReference type="ARBA" id="ARBA00022857"/>
    </source>
</evidence>
<dbReference type="HAMAP" id="MF_00818">
    <property type="entry name" value="QueF_type1"/>
    <property type="match status" value="1"/>
</dbReference>
<comment type="caution">
    <text evidence="7">The sequence shown here is derived from an EMBL/GenBank/DDBJ whole genome shotgun (WGS) entry which is preliminary data.</text>
</comment>
<dbReference type="GO" id="GO:0008616">
    <property type="term" value="P:tRNA queuosine(34) biosynthetic process"/>
    <property type="evidence" value="ECO:0007669"/>
    <property type="project" value="UniProtKB-UniRule"/>
</dbReference>
<dbReference type="PANTHER" id="PTHR34354">
    <property type="entry name" value="NADPH-DEPENDENT 7-CYANO-7-DEAZAGUANINE REDUCTASE"/>
    <property type="match status" value="1"/>
</dbReference>
<gene>
    <name evidence="5 7" type="primary">queF</name>
    <name evidence="7" type="ORF">KAK03_09635</name>
</gene>
<comment type="subcellular location">
    <subcellularLocation>
        <location evidence="5">Cytoplasm</location>
    </subcellularLocation>
</comment>
<dbReference type="EC" id="1.7.1.13" evidence="5"/>
<dbReference type="Proteomes" id="UP000676246">
    <property type="component" value="Unassembled WGS sequence"/>
</dbReference>
<evidence type="ECO:0000256" key="1">
    <source>
        <dbReference type="ARBA" id="ARBA00022490"/>
    </source>
</evidence>
<dbReference type="InterPro" id="IPR029500">
    <property type="entry name" value="QueF"/>
</dbReference>
<feature type="active site" description="Thioimide intermediate" evidence="5">
    <location>
        <position position="62"/>
    </location>
</feature>
<proteinExistence type="inferred from homology"/>
<dbReference type="Pfam" id="PF14489">
    <property type="entry name" value="QueF"/>
    <property type="match status" value="1"/>
</dbReference>
<comment type="catalytic activity">
    <reaction evidence="5">
        <text>7-aminomethyl-7-carbaguanine + 2 NADP(+) = 7-cyano-7-carbaguanine + 2 NADPH + 3 H(+)</text>
        <dbReference type="Rhea" id="RHEA:13409"/>
        <dbReference type="ChEBI" id="CHEBI:15378"/>
        <dbReference type="ChEBI" id="CHEBI:45075"/>
        <dbReference type="ChEBI" id="CHEBI:57783"/>
        <dbReference type="ChEBI" id="CHEBI:58349"/>
        <dbReference type="ChEBI" id="CHEBI:58703"/>
        <dbReference type="EC" id="1.7.1.13"/>
    </reaction>
</comment>
<keyword evidence="3 5" id="KW-0521">NADP</keyword>
<dbReference type="AlphaFoldDB" id="A0A941BE31"/>
<feature type="binding site" evidence="5">
    <location>
        <begin position="103"/>
        <end position="104"/>
    </location>
    <ligand>
        <name>substrate</name>
    </ligand>
</feature>
<dbReference type="EMBL" id="JAGQDD010000005">
    <property type="protein sequence ID" value="MBQ0930751.1"/>
    <property type="molecule type" value="Genomic_DNA"/>
</dbReference>
<sequence length="165" mass="18470">MARTAATPKKPARSAEATAPQQRPLPPNPPSAPSKELHVFPNPAPERDYVIQFQVPEFTCHCPLTGQPDFAHFTIDMVADQLCVELKSLKMYMWSFRHEGAFHEKVTNDILSKIVATTKPRYARITARWYVRGGIYTNVIAEHRKKGWKGDAVVPAPHLPTATGL</sequence>
<reference evidence="7 8" key="1">
    <citation type="submission" date="2021-04" db="EMBL/GenBank/DDBJ databases">
        <title>The genome sequence of Ideonella sp. 3Y2.</title>
        <authorList>
            <person name="Liu Y."/>
        </authorList>
    </citation>
    <scope>NUCLEOTIDE SEQUENCE [LARGE SCALE GENOMIC DNA]</scope>
    <source>
        <strain evidence="7 8">3Y2</strain>
    </source>
</reference>
<protein>
    <recommendedName>
        <fullName evidence="5">NADPH-dependent 7-cyano-7-deazaguanine reductase</fullName>
        <ecNumber evidence="5">1.7.1.13</ecNumber>
    </recommendedName>
    <alternativeName>
        <fullName evidence="5">7-cyano-7-carbaguanine reductase</fullName>
    </alternativeName>
    <alternativeName>
        <fullName evidence="5">NADPH-dependent nitrile oxidoreductase</fullName>
    </alternativeName>
    <alternativeName>
        <fullName evidence="5">PreQ(0) reductase</fullName>
    </alternativeName>
</protein>
<keyword evidence="8" id="KW-1185">Reference proteome</keyword>
<evidence type="ECO:0000256" key="6">
    <source>
        <dbReference type="SAM" id="MobiDB-lite"/>
    </source>
</evidence>
<feature type="binding site" evidence="5">
    <location>
        <begin position="84"/>
        <end position="86"/>
    </location>
    <ligand>
        <name>substrate</name>
    </ligand>
</feature>
<keyword evidence="2 5" id="KW-0671">Queuosine biosynthesis</keyword>
<keyword evidence="4 5" id="KW-0560">Oxidoreductase</keyword>
<dbReference type="InterPro" id="IPR016856">
    <property type="entry name" value="QueF_type1"/>
</dbReference>
<keyword evidence="1 5" id="KW-0963">Cytoplasm</keyword>
<accession>A0A941BE31</accession>
<dbReference type="GO" id="GO:0005737">
    <property type="term" value="C:cytoplasm"/>
    <property type="evidence" value="ECO:0007669"/>
    <property type="project" value="UniProtKB-SubCell"/>
</dbReference>
<feature type="compositionally biased region" description="Pro residues" evidence="6">
    <location>
        <begin position="23"/>
        <end position="32"/>
    </location>
</feature>
<feature type="active site" description="Proton donor" evidence="5">
    <location>
        <position position="69"/>
    </location>
</feature>
<dbReference type="PANTHER" id="PTHR34354:SF1">
    <property type="entry name" value="NADPH-DEPENDENT 7-CYANO-7-DEAZAGUANINE REDUCTASE"/>
    <property type="match status" value="1"/>
</dbReference>
<dbReference type="InterPro" id="IPR050084">
    <property type="entry name" value="NADPH_dep_7-cyano-7-deazaG_red"/>
</dbReference>
<dbReference type="SUPFAM" id="SSF55620">
    <property type="entry name" value="Tetrahydrobiopterin biosynthesis enzymes-like"/>
    <property type="match status" value="1"/>
</dbReference>
<dbReference type="InterPro" id="IPR043133">
    <property type="entry name" value="GTP-CH-I_C/QueF"/>
</dbReference>
<organism evidence="7 8">
    <name type="scientific">Ideonella alba</name>
    <dbReference type="NCBI Taxonomy" id="2824118"/>
    <lineage>
        <taxon>Bacteria</taxon>
        <taxon>Pseudomonadati</taxon>
        <taxon>Pseudomonadota</taxon>
        <taxon>Betaproteobacteria</taxon>
        <taxon>Burkholderiales</taxon>
        <taxon>Sphaerotilaceae</taxon>
        <taxon>Ideonella</taxon>
    </lineage>
</organism>
<comment type="similarity">
    <text evidence="5">Belongs to the GTP cyclohydrolase I family. QueF type 1 subfamily.</text>
</comment>
<name>A0A941BE31_9BURK</name>
<dbReference type="GO" id="GO:0033739">
    <property type="term" value="F:preQ1 synthase activity"/>
    <property type="evidence" value="ECO:0007669"/>
    <property type="project" value="UniProtKB-UniRule"/>
</dbReference>
<dbReference type="RefSeq" id="WP_210853750.1">
    <property type="nucleotide sequence ID" value="NZ_JAGQDD010000005.1"/>
</dbReference>
<evidence type="ECO:0000256" key="5">
    <source>
        <dbReference type="HAMAP-Rule" id="MF_00818"/>
    </source>
</evidence>
<comment type="function">
    <text evidence="5">Catalyzes the NADPH-dependent reduction of 7-cyano-7-deazaguanine (preQ0) to 7-aminomethyl-7-deazaguanine (preQ1).</text>
</comment>
<evidence type="ECO:0000256" key="4">
    <source>
        <dbReference type="ARBA" id="ARBA00023002"/>
    </source>
</evidence>
<evidence type="ECO:0000313" key="7">
    <source>
        <dbReference type="EMBL" id="MBQ0930751.1"/>
    </source>
</evidence>
<evidence type="ECO:0000313" key="8">
    <source>
        <dbReference type="Proteomes" id="UP000676246"/>
    </source>
</evidence>
<dbReference type="Gene3D" id="3.30.1130.10">
    <property type="match status" value="1"/>
</dbReference>
<dbReference type="NCBIfam" id="TIGR03139">
    <property type="entry name" value="QueF-II"/>
    <property type="match status" value="1"/>
</dbReference>